<keyword evidence="3" id="KW-0547">Nucleotide-binding</keyword>
<dbReference type="InterPro" id="IPR021979">
    <property type="entry name" value="DUF3584"/>
</dbReference>
<feature type="region of interest" description="Disordered" evidence="2">
    <location>
        <begin position="720"/>
        <end position="740"/>
    </location>
</feature>
<comment type="caution">
    <text evidence="3">The sequence shown here is derived from an EMBL/GenBank/DDBJ whole genome shotgun (WGS) entry which is preliminary data.</text>
</comment>
<name>A0AAP8SPW4_9GAMM</name>
<dbReference type="Proteomes" id="UP000235162">
    <property type="component" value="Unassembled WGS sequence"/>
</dbReference>
<dbReference type="GO" id="GO:0005524">
    <property type="term" value="F:ATP binding"/>
    <property type="evidence" value="ECO:0007669"/>
    <property type="project" value="UniProtKB-KW"/>
</dbReference>
<evidence type="ECO:0000313" key="3">
    <source>
        <dbReference type="EMBL" id="PLW88006.1"/>
    </source>
</evidence>
<sequence>MTTSANGLVRIICLDAHVPGKLMAIRVGEHANLSGTNGAGKTTLLKLAPLFYGANSTDLVPRTSNRTRFVDFYLPRPTSMIIYEYQTPRGLMCATVYRHTSGEKPAYRFLAEGFISDYFSEVREGERFYVEGRELGRHWKANHLEHSKQLEATQDYRAVIQGDADLIRRAGDKELRSLAIQFGLSGKIGQMRYLDKMATAILGRSGDMDRIKSMLAEIMQEDNVVPPKLDLHRGIRSEIASLAILRDLDKHEDVFQTAIAKGIAYQENAKKMRQIRRELDDLKTQYDERINEIDLARSDIEEELTTKTTEWENGSFDLKTKISDAKAEVETAESRLESLDKAYQRWEAEDIHTKETLFTQLDDLIEKHDAAQARLRRLEEGVSDIRREFDDATSKEKDRYHRAREKLQAKIQKIGQDISLVREKRAEKRLEITKAFDNEKERTRDSFEDELSQLGEDIAEARQASKHSFITDEEKLDLEVAEIAADDIRHKIKLQEDDLKKEQQKERDLFEKQNQADEKLLLSKREVERTQKKCDQLLSYVRPDAGSFLAALRENQSTWFESLGRVIQPELLDRKDLSPTFTDKDSTSNLFGWELDLGRIEKPEWATTLEDHERLLNLAEDELERYEEIFKENERDFDSLVSQWNQQKRHTQLAVVKLDGLKCESGSAFDAIRQIKARNRDLADQRKQEAKIQLERLEKNRGDAFSRRDTAVQNVETRRQSALDELSSQTASEESKLTNEKEAMEIAESSEKENHKERLKLLKQDFEQQRSSKGLEKSVLEAAESDLTDARKNVETAKSYGTLIRDYKTWLDVEWSRYTFFAESLVEAQRTRDEHLERYDTLHTGFKRLRDDLNSNRKRLEQELRTLKSSREECLSIVQKLAASPGERDEASPPRLFDIVKSDAFMLINERESLRKAIHNGVSKAETLILKGGEDSLIGQAWSTLVEVERNKLSNNGTHEVDEEMLTLNKTLALDELLQDHVSQLRESLTLFIENVGQQLINYYQGMKDISGAISTQSRQISSAIGDTLLFDAISEVKVSLKSRIDTEDYWPILEKFSDIWFAWKQEGKSSIPPVELDQQLVKSSDMLQRSNTNRPLSGLFELEISLCENNRWVTARRAQELEDASSTGLSYLILCCIYAGISRMLCRDPGVVIHWPMDELGTLAPENISRLFGMLDDHRIVMIGGFPTTDPNLLQHFKYHHDVQSKGGIVEMALPDDELEQLIAEREALEVVS</sequence>
<feature type="coiled-coil region" evidence="1">
    <location>
        <begin position="265"/>
        <end position="520"/>
    </location>
</feature>
<feature type="coiled-coil region" evidence="1">
    <location>
        <begin position="749"/>
        <end position="800"/>
    </location>
</feature>
<feature type="coiled-coil region" evidence="1">
    <location>
        <begin position="609"/>
        <end position="636"/>
    </location>
</feature>
<dbReference type="RefSeq" id="WP_084199928.1">
    <property type="nucleotide sequence ID" value="NZ_BMYL01000005.1"/>
</dbReference>
<protein>
    <submittedName>
        <fullName evidence="3">ATP-binding protein</fullName>
    </submittedName>
</protein>
<proteinExistence type="predicted"/>
<keyword evidence="4" id="KW-1185">Reference proteome</keyword>
<feature type="coiled-coil region" evidence="1">
    <location>
        <begin position="843"/>
        <end position="877"/>
    </location>
</feature>
<evidence type="ECO:0000256" key="2">
    <source>
        <dbReference type="SAM" id="MobiDB-lite"/>
    </source>
</evidence>
<organism evidence="3 4">
    <name type="scientific">Halioglobus japonicus</name>
    <dbReference type="NCBI Taxonomy" id="930805"/>
    <lineage>
        <taxon>Bacteria</taxon>
        <taxon>Pseudomonadati</taxon>
        <taxon>Pseudomonadota</taxon>
        <taxon>Gammaproteobacteria</taxon>
        <taxon>Cellvibrionales</taxon>
        <taxon>Halieaceae</taxon>
        <taxon>Halioglobus</taxon>
    </lineage>
</organism>
<feature type="coiled-coil region" evidence="1">
    <location>
        <begin position="680"/>
        <end position="707"/>
    </location>
</feature>
<keyword evidence="3" id="KW-0067">ATP-binding</keyword>
<reference evidence="3 4" key="1">
    <citation type="submission" date="2018-01" db="EMBL/GenBank/DDBJ databases">
        <title>The draft genome sequence of Halioglobus japonicus S1-36.</title>
        <authorList>
            <person name="Du Z.-J."/>
            <person name="Shi M.-J."/>
        </authorList>
    </citation>
    <scope>NUCLEOTIDE SEQUENCE [LARGE SCALE GENOMIC DNA]</scope>
    <source>
        <strain evidence="3 4">S1-36</strain>
    </source>
</reference>
<evidence type="ECO:0000256" key="1">
    <source>
        <dbReference type="SAM" id="Coils"/>
    </source>
</evidence>
<dbReference type="AlphaFoldDB" id="A0AAP8SPW4"/>
<keyword evidence="1" id="KW-0175">Coiled coil</keyword>
<dbReference type="EMBL" id="PKUR01000001">
    <property type="protein sequence ID" value="PLW88006.1"/>
    <property type="molecule type" value="Genomic_DNA"/>
</dbReference>
<dbReference type="Pfam" id="PF12128">
    <property type="entry name" value="DUF3584"/>
    <property type="match status" value="1"/>
</dbReference>
<gene>
    <name evidence="3" type="ORF">C0029_05460</name>
</gene>
<dbReference type="KEGG" id="hja:BST95_12725"/>
<evidence type="ECO:0000313" key="4">
    <source>
        <dbReference type="Proteomes" id="UP000235162"/>
    </source>
</evidence>
<accession>A0AAP8SPW4</accession>